<organism evidence="1 2">
    <name type="scientific">Conger conger</name>
    <name type="common">Conger eel</name>
    <name type="synonym">Muraena conger</name>
    <dbReference type="NCBI Taxonomy" id="82655"/>
    <lineage>
        <taxon>Eukaryota</taxon>
        <taxon>Metazoa</taxon>
        <taxon>Chordata</taxon>
        <taxon>Craniata</taxon>
        <taxon>Vertebrata</taxon>
        <taxon>Euteleostomi</taxon>
        <taxon>Actinopterygii</taxon>
        <taxon>Neopterygii</taxon>
        <taxon>Teleostei</taxon>
        <taxon>Anguilliformes</taxon>
        <taxon>Congridae</taxon>
        <taxon>Conger</taxon>
    </lineage>
</organism>
<comment type="caution">
    <text evidence="1">The sequence shown here is derived from an EMBL/GenBank/DDBJ whole genome shotgun (WGS) entry which is preliminary data.</text>
</comment>
<accession>A0A9Q1CVH0</accession>
<evidence type="ECO:0000313" key="1">
    <source>
        <dbReference type="EMBL" id="KAJ8250011.1"/>
    </source>
</evidence>
<keyword evidence="2" id="KW-1185">Reference proteome</keyword>
<reference evidence="1" key="1">
    <citation type="journal article" date="2023" name="Science">
        <title>Genome structures resolve the early diversification of teleost fishes.</title>
        <authorList>
            <person name="Parey E."/>
            <person name="Louis A."/>
            <person name="Montfort J."/>
            <person name="Bouchez O."/>
            <person name="Roques C."/>
            <person name="Iampietro C."/>
            <person name="Lluch J."/>
            <person name="Castinel A."/>
            <person name="Donnadieu C."/>
            <person name="Desvignes T."/>
            <person name="Floi Bucao C."/>
            <person name="Jouanno E."/>
            <person name="Wen M."/>
            <person name="Mejri S."/>
            <person name="Dirks R."/>
            <person name="Jansen H."/>
            <person name="Henkel C."/>
            <person name="Chen W.J."/>
            <person name="Zahm M."/>
            <person name="Cabau C."/>
            <person name="Klopp C."/>
            <person name="Thompson A.W."/>
            <person name="Robinson-Rechavi M."/>
            <person name="Braasch I."/>
            <person name="Lecointre G."/>
            <person name="Bobe J."/>
            <person name="Postlethwait J.H."/>
            <person name="Berthelot C."/>
            <person name="Roest Crollius H."/>
            <person name="Guiguen Y."/>
        </authorList>
    </citation>
    <scope>NUCLEOTIDE SEQUENCE</scope>
    <source>
        <strain evidence="1">Concon-B</strain>
    </source>
</reference>
<dbReference type="EMBL" id="JAFJMO010000019">
    <property type="protein sequence ID" value="KAJ8250011.1"/>
    <property type="molecule type" value="Genomic_DNA"/>
</dbReference>
<dbReference type="Proteomes" id="UP001152803">
    <property type="component" value="Unassembled WGS sequence"/>
</dbReference>
<proteinExistence type="predicted"/>
<name>A0A9Q1CVH0_CONCO</name>
<protein>
    <submittedName>
        <fullName evidence="1">Uncharacterized protein</fullName>
    </submittedName>
</protein>
<evidence type="ECO:0000313" key="2">
    <source>
        <dbReference type="Proteomes" id="UP001152803"/>
    </source>
</evidence>
<dbReference type="AlphaFoldDB" id="A0A9Q1CVH0"/>
<gene>
    <name evidence="1" type="ORF">COCON_G00232270</name>
</gene>
<sequence>MPPQEQLLLRVHHQAPDAEPVRLPRLRIPGFHAARGGVRGTGFPRVLSGAPGLRLPHGGHLPGVGGGAFPGASAYVLPALPPPLPRRGSGAAVLSCTIPSF</sequence>